<dbReference type="InterPro" id="IPR000522">
    <property type="entry name" value="ABC_transptr_permease_BtuC"/>
</dbReference>
<dbReference type="AlphaFoldDB" id="V7I2I3"/>
<comment type="caution">
    <text evidence="9">The sequence shown here is derived from an EMBL/GenBank/DDBJ whole genome shotgun (WGS) entry which is preliminary data.</text>
</comment>
<evidence type="ECO:0000313" key="9">
    <source>
        <dbReference type="EMBL" id="ETA79212.1"/>
    </source>
</evidence>
<dbReference type="Pfam" id="PF01032">
    <property type="entry name" value="FecCD"/>
    <property type="match status" value="1"/>
</dbReference>
<evidence type="ECO:0000256" key="1">
    <source>
        <dbReference type="ARBA" id="ARBA00004651"/>
    </source>
</evidence>
<keyword evidence="5 8" id="KW-0812">Transmembrane</keyword>
<dbReference type="FunFam" id="1.10.3470.10:FF:000001">
    <property type="entry name" value="Vitamin B12 ABC transporter permease BtuC"/>
    <property type="match status" value="1"/>
</dbReference>
<feature type="transmembrane region" description="Helical" evidence="8">
    <location>
        <begin position="197"/>
        <end position="216"/>
    </location>
</feature>
<dbReference type="PANTHER" id="PTHR30472">
    <property type="entry name" value="FERRIC ENTEROBACTIN TRANSPORT SYSTEM PERMEASE PROTEIN"/>
    <property type="match status" value="1"/>
</dbReference>
<dbReference type="PATRIC" id="fig|994573.3.peg.3455"/>
<name>V7I2I3_9CLOT</name>
<dbReference type="PANTHER" id="PTHR30472:SF70">
    <property type="entry name" value="MOLYBDATE IMPORT SYSTEM PERMEASE PROTEIN MOLB"/>
    <property type="match status" value="1"/>
</dbReference>
<comment type="similarity">
    <text evidence="2">Belongs to the binding-protein-dependent transport system permease family. FecCD subfamily.</text>
</comment>
<evidence type="ECO:0000256" key="3">
    <source>
        <dbReference type="ARBA" id="ARBA00022448"/>
    </source>
</evidence>
<protein>
    <submittedName>
        <fullName evidence="9">Iron ABC transporter permease</fullName>
    </submittedName>
</protein>
<accession>V7I2I3</accession>
<feature type="transmembrane region" description="Helical" evidence="8">
    <location>
        <begin position="279"/>
        <end position="297"/>
    </location>
</feature>
<keyword evidence="10" id="KW-1185">Reference proteome</keyword>
<dbReference type="CDD" id="cd06550">
    <property type="entry name" value="TM_ABC_iron-siderophores_like"/>
    <property type="match status" value="1"/>
</dbReference>
<gene>
    <name evidence="9" type="ORF">T472_0218190</name>
</gene>
<keyword evidence="3" id="KW-0813">Transport</keyword>
<keyword evidence="6 8" id="KW-1133">Transmembrane helix</keyword>
<dbReference type="Proteomes" id="UP000017747">
    <property type="component" value="Unassembled WGS sequence"/>
</dbReference>
<evidence type="ECO:0000256" key="6">
    <source>
        <dbReference type="ARBA" id="ARBA00022989"/>
    </source>
</evidence>
<dbReference type="RefSeq" id="WP_023383454.1">
    <property type="nucleotide sequence ID" value="NZ_AXUN02000222.1"/>
</dbReference>
<feature type="transmembrane region" description="Helical" evidence="8">
    <location>
        <begin position="121"/>
        <end position="142"/>
    </location>
</feature>
<sequence length="335" mass="36027">MIRRKITYAVLFTSPFILIFLSLFIGRYPISFGRIVEILWSRLFGGPGIEMDVLTTIVWDIRLPRALLGALVGSSLAVSGAAFQGLFRNPLVSSGMLGVSSGAGFGAALAILIFSQSFYIYPFAFFFGLSAVILSYLIGTIYKTTPSIMLVLSGVIVSQIFSSLISLVKFAADPQDQLPTIVFWLMGSLASSRYKDVAFAVIPIGIGISGLFLLRWRINVLSMGDKEAKTLGINTRVTKSLIILFATLSTVGAVCVSGIVGWVGLVIPHIGRMVAGNDNRTLIPVSISLGASFMIIVDLLARNLTGSEIPLGILTSLIGAPFFVYLLKKTKGKGW</sequence>
<dbReference type="EMBL" id="AXUN02000222">
    <property type="protein sequence ID" value="ETA79212.1"/>
    <property type="molecule type" value="Genomic_DNA"/>
</dbReference>
<feature type="transmembrane region" description="Helical" evidence="8">
    <location>
        <begin position="6"/>
        <end position="25"/>
    </location>
</feature>
<evidence type="ECO:0000256" key="7">
    <source>
        <dbReference type="ARBA" id="ARBA00023136"/>
    </source>
</evidence>
<dbReference type="GO" id="GO:0022857">
    <property type="term" value="F:transmembrane transporter activity"/>
    <property type="evidence" value="ECO:0007669"/>
    <property type="project" value="InterPro"/>
</dbReference>
<feature type="transmembrane region" description="Helical" evidence="8">
    <location>
        <begin position="148"/>
        <end position="168"/>
    </location>
</feature>
<dbReference type="InterPro" id="IPR037294">
    <property type="entry name" value="ABC_BtuC-like"/>
</dbReference>
<evidence type="ECO:0000256" key="4">
    <source>
        <dbReference type="ARBA" id="ARBA00022475"/>
    </source>
</evidence>
<dbReference type="GO" id="GO:0005886">
    <property type="term" value="C:plasma membrane"/>
    <property type="evidence" value="ECO:0007669"/>
    <property type="project" value="UniProtKB-SubCell"/>
</dbReference>
<organism evidence="9 10">
    <name type="scientific">Youngiibacter fragilis 232.1</name>
    <dbReference type="NCBI Taxonomy" id="994573"/>
    <lineage>
        <taxon>Bacteria</taxon>
        <taxon>Bacillati</taxon>
        <taxon>Bacillota</taxon>
        <taxon>Clostridia</taxon>
        <taxon>Eubacteriales</taxon>
        <taxon>Clostridiaceae</taxon>
        <taxon>Youngiibacter</taxon>
    </lineage>
</organism>
<dbReference type="Gene3D" id="1.10.3470.10">
    <property type="entry name" value="ABC transporter involved in vitamin B12 uptake, BtuC"/>
    <property type="match status" value="1"/>
</dbReference>
<evidence type="ECO:0000313" key="10">
    <source>
        <dbReference type="Proteomes" id="UP000017747"/>
    </source>
</evidence>
<feature type="transmembrane region" description="Helical" evidence="8">
    <location>
        <begin position="241"/>
        <end position="267"/>
    </location>
</feature>
<feature type="transmembrane region" description="Helical" evidence="8">
    <location>
        <begin position="66"/>
        <end position="87"/>
    </location>
</feature>
<dbReference type="GO" id="GO:0033214">
    <property type="term" value="P:siderophore-iron import into cell"/>
    <property type="evidence" value="ECO:0007669"/>
    <property type="project" value="TreeGrafter"/>
</dbReference>
<comment type="subcellular location">
    <subcellularLocation>
        <location evidence="1">Cell membrane</location>
        <topology evidence="1">Multi-pass membrane protein</topology>
    </subcellularLocation>
</comment>
<feature type="transmembrane region" description="Helical" evidence="8">
    <location>
        <begin position="93"/>
        <end position="114"/>
    </location>
</feature>
<evidence type="ECO:0000256" key="2">
    <source>
        <dbReference type="ARBA" id="ARBA00007935"/>
    </source>
</evidence>
<keyword evidence="7 8" id="KW-0472">Membrane</keyword>
<dbReference type="eggNOG" id="COG0609">
    <property type="taxonomic scope" value="Bacteria"/>
</dbReference>
<proteinExistence type="inferred from homology"/>
<evidence type="ECO:0000256" key="8">
    <source>
        <dbReference type="SAM" id="Phobius"/>
    </source>
</evidence>
<dbReference type="STRING" id="994573.T472_0218190"/>
<dbReference type="SUPFAM" id="SSF81345">
    <property type="entry name" value="ABC transporter involved in vitamin B12 uptake, BtuC"/>
    <property type="match status" value="1"/>
</dbReference>
<feature type="transmembrane region" description="Helical" evidence="8">
    <location>
        <begin position="309"/>
        <end position="327"/>
    </location>
</feature>
<evidence type="ECO:0000256" key="5">
    <source>
        <dbReference type="ARBA" id="ARBA00022692"/>
    </source>
</evidence>
<reference evidence="9 10" key="1">
    <citation type="journal article" date="2014" name="Genome Announc.">
        <title>Genome Sequence of Youngiibacter fragilis, the Type Strain of the Genus Youngiibacter.</title>
        <authorList>
            <person name="Wawrik C.B."/>
            <person name="Callaghan A.V."/>
            <person name="Stamps B.W."/>
            <person name="Wawrik B."/>
        </authorList>
    </citation>
    <scope>NUCLEOTIDE SEQUENCE [LARGE SCALE GENOMIC DNA]</scope>
    <source>
        <strain evidence="9 10">232.1</strain>
    </source>
</reference>
<keyword evidence="4" id="KW-1003">Cell membrane</keyword>